<sequence>MTTPVPFTFLKAKLEDCEVVAPDGVVYYEISTTRGFLGHKITTIKSVGNVSGAINWREKTFTLNGMERKWKDLEHREAGFLGLFKSERNWNWNERPYNLKYHDSHKELLVTPKFPGGEMVRFTTYQHHLLHENARAVIYFPQNMDLSERMFLLMAVIEMEFTRQEEEREERREAFQEGLGA</sequence>
<keyword evidence="2" id="KW-1185">Reference proteome</keyword>
<proteinExistence type="predicted"/>
<gene>
    <name evidence="1" type="ORF">MCHLO_08060</name>
</gene>
<dbReference type="Proteomes" id="UP000815677">
    <property type="component" value="Unassembled WGS sequence"/>
</dbReference>
<dbReference type="EMBL" id="DF846701">
    <property type="protein sequence ID" value="GAT50867.1"/>
    <property type="molecule type" value="Genomic_DNA"/>
</dbReference>
<name>A0ABQ0LID3_MYCCL</name>
<organism evidence="1 2">
    <name type="scientific">Mycena chlorophos</name>
    <name type="common">Agaric fungus</name>
    <name type="synonym">Agaricus chlorophos</name>
    <dbReference type="NCBI Taxonomy" id="658473"/>
    <lineage>
        <taxon>Eukaryota</taxon>
        <taxon>Fungi</taxon>
        <taxon>Dikarya</taxon>
        <taxon>Basidiomycota</taxon>
        <taxon>Agaricomycotina</taxon>
        <taxon>Agaricomycetes</taxon>
        <taxon>Agaricomycetidae</taxon>
        <taxon>Agaricales</taxon>
        <taxon>Marasmiineae</taxon>
        <taxon>Mycenaceae</taxon>
        <taxon>Mycena</taxon>
    </lineage>
</organism>
<evidence type="ECO:0000313" key="2">
    <source>
        <dbReference type="Proteomes" id="UP000815677"/>
    </source>
</evidence>
<evidence type="ECO:0000313" key="1">
    <source>
        <dbReference type="EMBL" id="GAT50867.1"/>
    </source>
</evidence>
<accession>A0ABQ0LID3</accession>
<reference evidence="1" key="1">
    <citation type="submission" date="2014-09" db="EMBL/GenBank/DDBJ databases">
        <title>Genome sequence of the luminous mushroom Mycena chlorophos for searching fungal bioluminescence genes.</title>
        <authorList>
            <person name="Tanaka Y."/>
            <person name="Kasuga D."/>
            <person name="Oba Y."/>
            <person name="Hase S."/>
            <person name="Sato K."/>
            <person name="Oba Y."/>
            <person name="Sakakibara Y."/>
        </authorList>
    </citation>
    <scope>NUCLEOTIDE SEQUENCE</scope>
</reference>
<protein>
    <submittedName>
        <fullName evidence="1">Uncharacterized protein</fullName>
    </submittedName>
</protein>